<dbReference type="Pfam" id="PF00440">
    <property type="entry name" value="TetR_N"/>
    <property type="match status" value="1"/>
</dbReference>
<dbReference type="PANTHER" id="PTHR47506">
    <property type="entry name" value="TRANSCRIPTIONAL REGULATORY PROTEIN"/>
    <property type="match status" value="1"/>
</dbReference>
<evidence type="ECO:0000313" key="5">
    <source>
        <dbReference type="EMBL" id="CAB4647519.1"/>
    </source>
</evidence>
<dbReference type="Gene3D" id="1.10.357.10">
    <property type="entry name" value="Tetracycline Repressor, domain 2"/>
    <property type="match status" value="1"/>
</dbReference>
<dbReference type="SUPFAM" id="SSF46689">
    <property type="entry name" value="Homeodomain-like"/>
    <property type="match status" value="1"/>
</dbReference>
<organism evidence="5">
    <name type="scientific">freshwater metagenome</name>
    <dbReference type="NCBI Taxonomy" id="449393"/>
    <lineage>
        <taxon>unclassified sequences</taxon>
        <taxon>metagenomes</taxon>
        <taxon>ecological metagenomes</taxon>
    </lineage>
</organism>
<dbReference type="InterPro" id="IPR009057">
    <property type="entry name" value="Homeodomain-like_sf"/>
</dbReference>
<proteinExistence type="predicted"/>
<evidence type="ECO:0000256" key="2">
    <source>
        <dbReference type="ARBA" id="ARBA00023125"/>
    </source>
</evidence>
<dbReference type="InterPro" id="IPR001647">
    <property type="entry name" value="HTH_TetR"/>
</dbReference>
<protein>
    <submittedName>
        <fullName evidence="5">Unannotated protein</fullName>
    </submittedName>
</protein>
<evidence type="ECO:0000256" key="1">
    <source>
        <dbReference type="ARBA" id="ARBA00023015"/>
    </source>
</evidence>
<evidence type="ECO:0000259" key="4">
    <source>
        <dbReference type="PROSITE" id="PS50977"/>
    </source>
</evidence>
<feature type="domain" description="HTH tetR-type" evidence="4">
    <location>
        <begin position="14"/>
        <end position="74"/>
    </location>
</feature>
<gene>
    <name evidence="5" type="ORF">UFOPK2162_00833</name>
</gene>
<accession>A0A6J6KI63</accession>
<keyword evidence="1" id="KW-0805">Transcription regulation</keyword>
<dbReference type="GO" id="GO:0003677">
    <property type="term" value="F:DNA binding"/>
    <property type="evidence" value="ECO:0007669"/>
    <property type="project" value="UniProtKB-KW"/>
</dbReference>
<evidence type="ECO:0000256" key="3">
    <source>
        <dbReference type="ARBA" id="ARBA00023163"/>
    </source>
</evidence>
<dbReference type="PANTHER" id="PTHR47506:SF1">
    <property type="entry name" value="HTH-TYPE TRANSCRIPTIONAL REGULATOR YJDC"/>
    <property type="match status" value="1"/>
</dbReference>
<dbReference type="AlphaFoldDB" id="A0A6J6KI63"/>
<dbReference type="PROSITE" id="PS50977">
    <property type="entry name" value="HTH_TETR_2"/>
    <property type="match status" value="1"/>
</dbReference>
<keyword evidence="2" id="KW-0238">DNA-binding</keyword>
<reference evidence="5" key="1">
    <citation type="submission" date="2020-05" db="EMBL/GenBank/DDBJ databases">
        <authorList>
            <person name="Chiriac C."/>
            <person name="Salcher M."/>
            <person name="Ghai R."/>
            <person name="Kavagutti S V."/>
        </authorList>
    </citation>
    <scope>NUCLEOTIDE SEQUENCE</scope>
</reference>
<sequence>MPRLQTESLAAQRAWRRTQLLESAAAIALESQGGAVSVSAIATRAGLSRTSFYEYFESTSEIVAELITQELNAFSSHLEAATQEVHSPEDAISRWIESSLVYVADGRHLLAKTLSSIEISRDRSAAIGTAHRRMLSCLIAPLQQLGVADVHHALALIQSATDAATRRIESGQSGDREISTTSAFIMAGLKSLVRP</sequence>
<name>A0A6J6KI63_9ZZZZ</name>
<dbReference type="EMBL" id="CAEZVZ010000117">
    <property type="protein sequence ID" value="CAB4647519.1"/>
    <property type="molecule type" value="Genomic_DNA"/>
</dbReference>
<keyword evidence="3" id="KW-0804">Transcription</keyword>